<accession>A0A507FJI0</accession>
<gene>
    <name evidence="1" type="ORF">CcCBS67573_g03261</name>
</gene>
<evidence type="ECO:0000313" key="2">
    <source>
        <dbReference type="Proteomes" id="UP000320333"/>
    </source>
</evidence>
<dbReference type="AlphaFoldDB" id="A0A507FJI0"/>
<proteinExistence type="predicted"/>
<dbReference type="OrthoDB" id="2132679at2759"/>
<organism evidence="1 2">
    <name type="scientific">Chytriomyces confervae</name>
    <dbReference type="NCBI Taxonomy" id="246404"/>
    <lineage>
        <taxon>Eukaryota</taxon>
        <taxon>Fungi</taxon>
        <taxon>Fungi incertae sedis</taxon>
        <taxon>Chytridiomycota</taxon>
        <taxon>Chytridiomycota incertae sedis</taxon>
        <taxon>Chytridiomycetes</taxon>
        <taxon>Chytridiales</taxon>
        <taxon>Chytriomycetaceae</taxon>
        <taxon>Chytriomyces</taxon>
    </lineage>
</organism>
<evidence type="ECO:0000313" key="1">
    <source>
        <dbReference type="EMBL" id="TPX75466.1"/>
    </source>
</evidence>
<comment type="caution">
    <text evidence="1">The sequence shown here is derived from an EMBL/GenBank/DDBJ whole genome shotgun (WGS) entry which is preliminary data.</text>
</comment>
<dbReference type="Proteomes" id="UP000320333">
    <property type="component" value="Unassembled WGS sequence"/>
</dbReference>
<reference evidence="1 2" key="1">
    <citation type="journal article" date="2019" name="Sci. Rep.">
        <title>Comparative genomics of chytrid fungi reveal insights into the obligate biotrophic and pathogenic lifestyle of Synchytrium endobioticum.</title>
        <authorList>
            <person name="van de Vossenberg B.T.L.H."/>
            <person name="Warris S."/>
            <person name="Nguyen H.D.T."/>
            <person name="van Gent-Pelzer M.P.E."/>
            <person name="Joly D.L."/>
            <person name="van de Geest H.C."/>
            <person name="Bonants P.J.M."/>
            <person name="Smith D.S."/>
            <person name="Levesque C.A."/>
            <person name="van der Lee T.A.J."/>
        </authorList>
    </citation>
    <scope>NUCLEOTIDE SEQUENCE [LARGE SCALE GENOMIC DNA]</scope>
    <source>
        <strain evidence="1 2">CBS 675.73</strain>
    </source>
</reference>
<dbReference type="EMBL" id="QEAP01000080">
    <property type="protein sequence ID" value="TPX75466.1"/>
    <property type="molecule type" value="Genomic_DNA"/>
</dbReference>
<sequence>MSAKVINNIFGSKCGALQTTFDTCASNSLYNPTGQQFQTVETFCASLQFGPQYPYYLCLCDQTSLIVACYNTACASDATFAAFLGGQTSYCNAAKDYRPASTSYSAAAIAATASSVDSAKPPSLVINSNAVTAAPVATASSSSVPTDPKKSGSFSRSISALVVTACGILML</sequence>
<keyword evidence="2" id="KW-1185">Reference proteome</keyword>
<name>A0A507FJI0_9FUNG</name>
<protein>
    <submittedName>
        <fullName evidence="1">Uncharacterized protein</fullName>
    </submittedName>
</protein>